<keyword evidence="2 6" id="KW-0378">Hydrolase</keyword>
<evidence type="ECO:0000256" key="5">
    <source>
        <dbReference type="PIRSR" id="PIRSR623088-3"/>
    </source>
</evidence>
<evidence type="ECO:0000313" key="8">
    <source>
        <dbReference type="EMBL" id="UKJ88087.1"/>
    </source>
</evidence>
<dbReference type="PANTHER" id="PTHR11347">
    <property type="entry name" value="CYCLIC NUCLEOTIDE PHOSPHODIESTERASE"/>
    <property type="match status" value="1"/>
</dbReference>
<name>A0A976M5G3_THEOR</name>
<keyword evidence="1 5" id="KW-0479">Metal-binding</keyword>
<evidence type="ECO:0000256" key="1">
    <source>
        <dbReference type="ARBA" id="ARBA00022723"/>
    </source>
</evidence>
<dbReference type="GO" id="GO:0007165">
    <property type="term" value="P:signal transduction"/>
    <property type="evidence" value="ECO:0007669"/>
    <property type="project" value="InterPro"/>
</dbReference>
<protein>
    <recommendedName>
        <fullName evidence="6">Phosphodiesterase</fullName>
        <ecNumber evidence="6">3.1.4.-</ecNumber>
    </recommendedName>
</protein>
<dbReference type="EMBL" id="CP056065">
    <property type="protein sequence ID" value="UKJ88087.1"/>
    <property type="molecule type" value="Genomic_DNA"/>
</dbReference>
<evidence type="ECO:0000259" key="7">
    <source>
        <dbReference type="PROSITE" id="PS51845"/>
    </source>
</evidence>
<dbReference type="Gene3D" id="1.10.1300.10">
    <property type="entry name" value="3'5'-cyclic nucleotide phosphodiesterase, catalytic domain"/>
    <property type="match status" value="1"/>
</dbReference>
<organism evidence="8 9">
    <name type="scientific">Theileria orientalis</name>
    <dbReference type="NCBI Taxonomy" id="68886"/>
    <lineage>
        <taxon>Eukaryota</taxon>
        <taxon>Sar</taxon>
        <taxon>Alveolata</taxon>
        <taxon>Apicomplexa</taxon>
        <taxon>Aconoidasida</taxon>
        <taxon>Piroplasmida</taxon>
        <taxon>Theileriidae</taxon>
        <taxon>Theileria</taxon>
    </lineage>
</organism>
<dbReference type="PROSITE" id="PS51845">
    <property type="entry name" value="PDEASE_I_2"/>
    <property type="match status" value="1"/>
</dbReference>
<feature type="binding site" evidence="5">
    <location>
        <position position="236"/>
    </location>
    <ligand>
        <name>Zn(2+)</name>
        <dbReference type="ChEBI" id="CHEBI:29105"/>
        <label>1</label>
    </ligand>
</feature>
<feature type="binding site" evidence="4">
    <location>
        <position position="348"/>
    </location>
    <ligand>
        <name>AMP</name>
        <dbReference type="ChEBI" id="CHEBI:456215"/>
    </ligand>
</feature>
<dbReference type="SMART" id="SM00471">
    <property type="entry name" value="HDc"/>
    <property type="match status" value="1"/>
</dbReference>
<dbReference type="AlphaFoldDB" id="A0A976M5G3"/>
<dbReference type="EC" id="3.1.4.-" evidence="6"/>
<feature type="domain" description="PDEase" evidence="7">
    <location>
        <begin position="119"/>
        <end position="446"/>
    </location>
</feature>
<dbReference type="InterPro" id="IPR036971">
    <property type="entry name" value="PDEase_catalytic_dom_sf"/>
</dbReference>
<comment type="cofactor">
    <cofactor evidence="6">
        <name>a divalent metal cation</name>
        <dbReference type="ChEBI" id="CHEBI:60240"/>
    </cofactor>
    <text evidence="6">Binds 2 divalent metal cations per subunit. Site 1 may preferentially bind zinc ions, while site 2 has a preference for magnesium and/or manganese ions.</text>
</comment>
<feature type="binding site" evidence="5">
    <location>
        <position position="237"/>
    </location>
    <ligand>
        <name>Zn(2+)</name>
        <dbReference type="ChEBI" id="CHEBI:29105"/>
        <label>1</label>
    </ligand>
</feature>
<gene>
    <name evidence="8" type="ORF">MACJ_000530</name>
</gene>
<dbReference type="InterPro" id="IPR023088">
    <property type="entry name" value="PDEase"/>
</dbReference>
<dbReference type="Proteomes" id="UP000244803">
    <property type="component" value="Chromosome 1"/>
</dbReference>
<dbReference type="InterPro" id="IPR003607">
    <property type="entry name" value="HD/PDEase_dom"/>
</dbReference>
<dbReference type="PROSITE" id="PS00126">
    <property type="entry name" value="PDEASE_I_1"/>
    <property type="match status" value="1"/>
</dbReference>
<evidence type="ECO:0000256" key="4">
    <source>
        <dbReference type="PIRSR" id="PIRSR623088-2"/>
    </source>
</evidence>
<dbReference type="CDD" id="cd00077">
    <property type="entry name" value="HDc"/>
    <property type="match status" value="1"/>
</dbReference>
<feature type="binding site" evidence="5">
    <location>
        <position position="348"/>
    </location>
    <ligand>
        <name>Zn(2+)</name>
        <dbReference type="ChEBI" id="CHEBI:29105"/>
        <label>1</label>
    </ligand>
</feature>
<feature type="binding site" evidence="4">
    <location>
        <position position="400"/>
    </location>
    <ligand>
        <name>AMP</name>
        <dbReference type="ChEBI" id="CHEBI:456215"/>
    </ligand>
</feature>
<evidence type="ECO:0000256" key="3">
    <source>
        <dbReference type="PIRSR" id="PIRSR623088-1"/>
    </source>
</evidence>
<feature type="binding site" evidence="4">
    <location>
        <begin position="196"/>
        <end position="200"/>
    </location>
    <ligand>
        <name>AMP</name>
        <dbReference type="ChEBI" id="CHEBI:456215"/>
    </ligand>
</feature>
<dbReference type="GO" id="GO:0046872">
    <property type="term" value="F:metal ion binding"/>
    <property type="evidence" value="ECO:0007669"/>
    <property type="project" value="UniProtKB-KW"/>
</dbReference>
<evidence type="ECO:0000256" key="2">
    <source>
        <dbReference type="ARBA" id="ARBA00022801"/>
    </source>
</evidence>
<dbReference type="PRINTS" id="PR00387">
    <property type="entry name" value="PDIESTERASE1"/>
</dbReference>
<dbReference type="Pfam" id="PF00233">
    <property type="entry name" value="PDEase_I"/>
    <property type="match status" value="1"/>
</dbReference>
<dbReference type="GO" id="GO:0004114">
    <property type="term" value="F:3',5'-cyclic-nucleotide phosphodiesterase activity"/>
    <property type="evidence" value="ECO:0007669"/>
    <property type="project" value="InterPro"/>
</dbReference>
<accession>A0A976M5G3</accession>
<feature type="binding site" evidence="5">
    <location>
        <position position="237"/>
    </location>
    <ligand>
        <name>Zn(2+)</name>
        <dbReference type="ChEBI" id="CHEBI:29105"/>
        <label>2</label>
    </ligand>
</feature>
<sequence length="471" mass="53474">MVNYKDAARPDKESVNNSVAVVENYLRHSGAPEELLQTFEMLKAAIANPDHGSLDKFPSFNSFISRASLPDLTNGLDRDLKTAEYSLLDYAASNHSLPNSNTLPADQKGWTVGTSRRSSRIDREKIEDYLLQLGKNLNLDLLELSNVPQVVEQGPIVSFGRVLLKDAGDKIHSTFNTLLVPVLKDIQDMYMPNPYHNALHGASVAHMSSILAKAVAGVRKFNPYEEFAFILASLGHDVGHPGKTNSFVIATENPLSLIYNDISVLENYHCSLIFHIIRYHSRFSSLIPKGEWEVIRKRVIQLVLATDMKSHFAHVNNVKNRRENKEFDIVKNEEDLWLLLVLCVKAADIGHNFLPWPDHLTWSLVLFKEFYIQGDEEKALSMTPFMLYDRDKAKDIPGSQLVFYNTFTGPLLTELKNFDSTGYINNVVMRNANYNIQCWTKHKDKPVDEIVKEIDDSKEQFDIEDAFVCVE</sequence>
<reference evidence="8" key="1">
    <citation type="submission" date="2022-07" db="EMBL/GenBank/DDBJ databases">
        <title>Evaluation of T. orientalis genome assembly methods using nanopore sequencing and analysis of variation between genomes.</title>
        <authorList>
            <person name="Yam J."/>
            <person name="Micallef M.L."/>
            <person name="Liu M."/>
            <person name="Djordjevic S.P."/>
            <person name="Bogema D.R."/>
            <person name="Jenkins C."/>
        </authorList>
    </citation>
    <scope>NUCLEOTIDE SEQUENCE</scope>
    <source>
        <strain evidence="8">Fish Creek</strain>
    </source>
</reference>
<dbReference type="InterPro" id="IPR023174">
    <property type="entry name" value="PDEase_CS"/>
</dbReference>
<dbReference type="InterPro" id="IPR002073">
    <property type="entry name" value="PDEase_catalytic_dom"/>
</dbReference>
<dbReference type="SUPFAM" id="SSF109604">
    <property type="entry name" value="HD-domain/PDEase-like"/>
    <property type="match status" value="1"/>
</dbReference>
<comment type="similarity">
    <text evidence="6">Belongs to the cyclic nucleotide phosphodiesterase family.</text>
</comment>
<evidence type="ECO:0000256" key="6">
    <source>
        <dbReference type="RuleBase" id="RU363067"/>
    </source>
</evidence>
<dbReference type="OrthoDB" id="546632at2759"/>
<feature type="binding site" evidence="4">
    <location>
        <position position="237"/>
    </location>
    <ligand>
        <name>AMP</name>
        <dbReference type="ChEBI" id="CHEBI:456215"/>
    </ligand>
</feature>
<proteinExistence type="inferred from homology"/>
<evidence type="ECO:0000313" key="9">
    <source>
        <dbReference type="Proteomes" id="UP000244803"/>
    </source>
</evidence>
<feature type="binding site" evidence="5">
    <location>
        <position position="200"/>
    </location>
    <ligand>
        <name>Zn(2+)</name>
        <dbReference type="ChEBI" id="CHEBI:29105"/>
        <label>1</label>
    </ligand>
</feature>
<feature type="active site" description="Proton donor" evidence="3">
    <location>
        <position position="196"/>
    </location>
</feature>